<accession>A0ABV4JTB7</accession>
<dbReference type="PANTHER" id="PTHR43155">
    <property type="entry name" value="CYCLIC DI-GMP PHOSPHODIESTERASE PA4108-RELATED"/>
    <property type="match status" value="1"/>
</dbReference>
<keyword evidence="3" id="KW-0378">Hydrolase</keyword>
<proteinExistence type="predicted"/>
<dbReference type="InterPro" id="IPR037522">
    <property type="entry name" value="HD_GYP_dom"/>
</dbReference>
<keyword evidence="4" id="KW-1185">Reference proteome</keyword>
<feature type="domain" description="HD" evidence="1">
    <location>
        <begin position="44"/>
        <end position="169"/>
    </location>
</feature>
<reference evidence="3 4" key="1">
    <citation type="submission" date="2024-07" db="EMBL/GenBank/DDBJ databases">
        <title>Active virus-host system and metabolic interactions in a Lokiarchaeon culture.</title>
        <authorList>
            <person name="Ponce Toledo R.I."/>
            <person name="Rodrigues Oliveira T."/>
            <person name="Schleper C."/>
        </authorList>
    </citation>
    <scope>NUCLEOTIDE SEQUENCE [LARGE SCALE GENOMIC DNA]</scope>
    <source>
        <strain evidence="3 4">B35</strain>
    </source>
</reference>
<dbReference type="RefSeq" id="WP_371150544.1">
    <property type="nucleotide sequence ID" value="NZ_JBFSOO010000006.1"/>
</dbReference>
<dbReference type="SMART" id="SM00471">
    <property type="entry name" value="HDc"/>
    <property type="match status" value="1"/>
</dbReference>
<dbReference type="Proteomes" id="UP001568358">
    <property type="component" value="Unassembled WGS sequence"/>
</dbReference>
<evidence type="ECO:0000259" key="2">
    <source>
        <dbReference type="PROSITE" id="PS51832"/>
    </source>
</evidence>
<dbReference type="SUPFAM" id="SSF109604">
    <property type="entry name" value="HD-domain/PDEase-like"/>
    <property type="match status" value="1"/>
</dbReference>
<dbReference type="PANTHER" id="PTHR43155:SF2">
    <property type="entry name" value="CYCLIC DI-GMP PHOSPHODIESTERASE PA4108"/>
    <property type="match status" value="1"/>
</dbReference>
<protein>
    <submittedName>
        <fullName evidence="3">HD-GYP domain-containing protein</fullName>
        <ecNumber evidence="3">3.1.4.-</ecNumber>
    </submittedName>
</protein>
<evidence type="ECO:0000259" key="1">
    <source>
        <dbReference type="PROSITE" id="PS51831"/>
    </source>
</evidence>
<gene>
    <name evidence="3" type="ORF">AB2Z07_09535</name>
</gene>
<sequence>MDSFWAPQGVAQKNDERVQREVLSSLHLFAESLGNAIDAKDHCTCLHSEEVAIISQAIGVQLGLSPMETQLLHIAGHLHDIGKIGVPDSILKKDNALTDEEYLEIKRHPQLGAEIVTPVMGAVGNGEVVKIILHHHERYDGKGYPEGLCGNEIPLGARIIAVADSLSAMLQNRPYRNAMEYEQAVAEIVRSAGTQFDPVVVAAFLQIQESVSELLQSIRCIGVAV</sequence>
<evidence type="ECO:0000313" key="3">
    <source>
        <dbReference type="EMBL" id="MEZ6853771.1"/>
    </source>
</evidence>
<dbReference type="CDD" id="cd00077">
    <property type="entry name" value="HDc"/>
    <property type="match status" value="1"/>
</dbReference>
<comment type="caution">
    <text evidence="3">The sequence shown here is derived from an EMBL/GenBank/DDBJ whole genome shotgun (WGS) entry which is preliminary data.</text>
</comment>
<name>A0ABV4JTB7_9BACT</name>
<dbReference type="PROSITE" id="PS51831">
    <property type="entry name" value="HD"/>
    <property type="match status" value="1"/>
</dbReference>
<organism evidence="3 4">
    <name type="scientific">Halodesulfovibrio aestuarii</name>
    <dbReference type="NCBI Taxonomy" id="126333"/>
    <lineage>
        <taxon>Bacteria</taxon>
        <taxon>Pseudomonadati</taxon>
        <taxon>Thermodesulfobacteriota</taxon>
        <taxon>Desulfovibrionia</taxon>
        <taxon>Desulfovibrionales</taxon>
        <taxon>Desulfovibrionaceae</taxon>
        <taxon>Halodesulfovibrio</taxon>
    </lineage>
</organism>
<dbReference type="EC" id="3.1.4.-" evidence="3"/>
<evidence type="ECO:0000313" key="4">
    <source>
        <dbReference type="Proteomes" id="UP001568358"/>
    </source>
</evidence>
<dbReference type="Gene3D" id="1.10.3210.10">
    <property type="entry name" value="Hypothetical protein af1432"/>
    <property type="match status" value="1"/>
</dbReference>
<dbReference type="Pfam" id="PF13487">
    <property type="entry name" value="HD_5"/>
    <property type="match status" value="1"/>
</dbReference>
<dbReference type="GO" id="GO:0016787">
    <property type="term" value="F:hydrolase activity"/>
    <property type="evidence" value="ECO:0007669"/>
    <property type="project" value="UniProtKB-KW"/>
</dbReference>
<feature type="domain" description="HD-GYP" evidence="2">
    <location>
        <begin position="22"/>
        <end position="220"/>
    </location>
</feature>
<dbReference type="InterPro" id="IPR003607">
    <property type="entry name" value="HD/PDEase_dom"/>
</dbReference>
<dbReference type="PROSITE" id="PS51832">
    <property type="entry name" value="HD_GYP"/>
    <property type="match status" value="1"/>
</dbReference>
<dbReference type="InterPro" id="IPR006674">
    <property type="entry name" value="HD_domain"/>
</dbReference>
<dbReference type="EMBL" id="JBFSOO010000006">
    <property type="protein sequence ID" value="MEZ6853771.1"/>
    <property type="molecule type" value="Genomic_DNA"/>
</dbReference>